<feature type="region of interest" description="Disordered" evidence="1">
    <location>
        <begin position="104"/>
        <end position="124"/>
    </location>
</feature>
<dbReference type="EMBL" id="CP023690">
    <property type="protein sequence ID" value="QEV64659.1"/>
    <property type="molecule type" value="Genomic_DNA"/>
</dbReference>
<dbReference type="Proteomes" id="UP000326505">
    <property type="component" value="Chromosome"/>
</dbReference>
<dbReference type="KEGG" id="sspb:CP982_14760"/>
<name>A0A5P2XN45_STRST</name>
<keyword evidence="2" id="KW-0540">Nuclease</keyword>
<reference evidence="2 3" key="1">
    <citation type="submission" date="2017-09" db="EMBL/GenBank/DDBJ databases">
        <authorList>
            <person name="Lee N."/>
            <person name="Cho B.-K."/>
        </authorList>
    </citation>
    <scope>NUCLEOTIDE SEQUENCE [LARGE SCALE GENOMIC DNA]</scope>
    <source>
        <strain evidence="2 3">ATCC 27465</strain>
    </source>
</reference>
<dbReference type="AlphaFoldDB" id="A0A5P2XN45"/>
<organism evidence="2 3">
    <name type="scientific">Streptomyces spectabilis</name>
    <dbReference type="NCBI Taxonomy" id="68270"/>
    <lineage>
        <taxon>Bacteria</taxon>
        <taxon>Bacillati</taxon>
        <taxon>Actinomycetota</taxon>
        <taxon>Actinomycetes</taxon>
        <taxon>Kitasatosporales</taxon>
        <taxon>Streptomycetaceae</taxon>
        <taxon>Streptomyces</taxon>
    </lineage>
</organism>
<dbReference type="Gene3D" id="1.10.30.50">
    <property type="match status" value="1"/>
</dbReference>
<evidence type="ECO:0000313" key="3">
    <source>
        <dbReference type="Proteomes" id="UP000326505"/>
    </source>
</evidence>
<protein>
    <submittedName>
        <fullName evidence="2">HNH endonuclease</fullName>
    </submittedName>
</protein>
<evidence type="ECO:0000313" key="2">
    <source>
        <dbReference type="EMBL" id="QEV64659.1"/>
    </source>
</evidence>
<sequence>MPRKPRTPCTVPGCPELTDGGRCPTHEREAQQQRGTTAERGYDTRWQRVRRRYLYAHPWCVLCSRIATVADHFPESRRSLVARGVADPDAWSRLRPLCTSCHNRETAKHQPGGWAAERVKPRRL</sequence>
<evidence type="ECO:0000256" key="1">
    <source>
        <dbReference type="SAM" id="MobiDB-lite"/>
    </source>
</evidence>
<keyword evidence="2" id="KW-0378">Hydrolase</keyword>
<dbReference type="OrthoDB" id="3234360at2"/>
<accession>A0A5P2XN45</accession>
<dbReference type="GO" id="GO:0004519">
    <property type="term" value="F:endonuclease activity"/>
    <property type="evidence" value="ECO:0007669"/>
    <property type="project" value="UniProtKB-KW"/>
</dbReference>
<proteinExistence type="predicted"/>
<feature type="region of interest" description="Disordered" evidence="1">
    <location>
        <begin position="20"/>
        <end position="40"/>
    </location>
</feature>
<gene>
    <name evidence="2" type="ORF">CP982_14760</name>
</gene>
<keyword evidence="2" id="KW-0255">Endonuclease</keyword>